<name>A0A5B7G106_PORTR</name>
<comment type="caution">
    <text evidence="1">The sequence shown here is derived from an EMBL/GenBank/DDBJ whole genome shotgun (WGS) entry which is preliminary data.</text>
</comment>
<accession>A0A5B7G106</accession>
<gene>
    <name evidence="1" type="ORF">E2C01_045342</name>
</gene>
<sequence>MMIKPKENGVILAVVEAAAAAEEEVSCAVEVVDWRTTAGGWSKLLTPYTDTNSTSSCFLSPPASQDNRILPFFPHSCLSLYLSLLLLPCLSLAPLPYLSLLPRCHPEPPHTNLTPHSSLASPSLLPVPVWVWGDQGRNVRAPADGPPLPRGKD</sequence>
<evidence type="ECO:0000313" key="2">
    <source>
        <dbReference type="Proteomes" id="UP000324222"/>
    </source>
</evidence>
<proteinExistence type="predicted"/>
<keyword evidence="2" id="KW-1185">Reference proteome</keyword>
<evidence type="ECO:0000313" key="1">
    <source>
        <dbReference type="EMBL" id="MPC51496.1"/>
    </source>
</evidence>
<reference evidence="1 2" key="1">
    <citation type="submission" date="2019-05" db="EMBL/GenBank/DDBJ databases">
        <title>Another draft genome of Portunus trituberculatus and its Hox gene families provides insights of decapod evolution.</title>
        <authorList>
            <person name="Jeong J.-H."/>
            <person name="Song I."/>
            <person name="Kim S."/>
            <person name="Choi T."/>
            <person name="Kim D."/>
            <person name="Ryu S."/>
            <person name="Kim W."/>
        </authorList>
    </citation>
    <scope>NUCLEOTIDE SEQUENCE [LARGE SCALE GENOMIC DNA]</scope>
    <source>
        <tissue evidence="1">Muscle</tissue>
    </source>
</reference>
<dbReference type="Proteomes" id="UP000324222">
    <property type="component" value="Unassembled WGS sequence"/>
</dbReference>
<organism evidence="1 2">
    <name type="scientific">Portunus trituberculatus</name>
    <name type="common">Swimming crab</name>
    <name type="synonym">Neptunus trituberculatus</name>
    <dbReference type="NCBI Taxonomy" id="210409"/>
    <lineage>
        <taxon>Eukaryota</taxon>
        <taxon>Metazoa</taxon>
        <taxon>Ecdysozoa</taxon>
        <taxon>Arthropoda</taxon>
        <taxon>Crustacea</taxon>
        <taxon>Multicrustacea</taxon>
        <taxon>Malacostraca</taxon>
        <taxon>Eumalacostraca</taxon>
        <taxon>Eucarida</taxon>
        <taxon>Decapoda</taxon>
        <taxon>Pleocyemata</taxon>
        <taxon>Brachyura</taxon>
        <taxon>Eubrachyura</taxon>
        <taxon>Portunoidea</taxon>
        <taxon>Portunidae</taxon>
        <taxon>Portuninae</taxon>
        <taxon>Portunus</taxon>
    </lineage>
</organism>
<protein>
    <submittedName>
        <fullName evidence="1">Uncharacterized protein</fullName>
    </submittedName>
</protein>
<dbReference type="EMBL" id="VSRR010010217">
    <property type="protein sequence ID" value="MPC51496.1"/>
    <property type="molecule type" value="Genomic_DNA"/>
</dbReference>
<dbReference type="AlphaFoldDB" id="A0A5B7G106"/>